<dbReference type="SUPFAM" id="SSF56112">
    <property type="entry name" value="Protein kinase-like (PK-like)"/>
    <property type="match status" value="1"/>
</dbReference>
<evidence type="ECO:0000313" key="1">
    <source>
        <dbReference type="EMBL" id="POR36335.1"/>
    </source>
</evidence>
<sequence length="267" mass="29787">MDALMALISKTVDSHVLPVPPVYPIPGEERRQGATGVGRQITLLIPGVMASTTYPRLSHDEKLVFVRRIALAFQACWAMPLPEPRLIGELIATDVGDEVVFSIGPDRHHGLGGPVSSVREYLQAYIRSSLVALEKQQGIEEYKAEYLEPIRDLVNNRMRNIPAVVEDVPIVAVHSDMGPHNIIVSSHAHVDIKSIIDWEFVASAPFASLHRTVDMFFREPAANGFGPEYDRAGDLREAFWAAIPDWKLRVESESARVVLEWFRFGLS</sequence>
<gene>
    <name evidence="1" type="ORF">TPAR_03461</name>
</gene>
<reference evidence="1 2" key="1">
    <citation type="submission" date="2018-01" db="EMBL/GenBank/DDBJ databases">
        <title>Harnessing the power of phylogenomics to disentangle the directionality and signatures of interkingdom host jumping in the parasitic fungal genus Tolypocladium.</title>
        <authorList>
            <person name="Quandt C.A."/>
            <person name="Patterson W."/>
            <person name="Spatafora J.W."/>
        </authorList>
    </citation>
    <scope>NUCLEOTIDE SEQUENCE [LARGE SCALE GENOMIC DNA]</scope>
    <source>
        <strain evidence="1 2">NRBC 100945</strain>
    </source>
</reference>
<dbReference type="OrthoDB" id="10003767at2759"/>
<name>A0A2S4L1N4_9HYPO</name>
<protein>
    <submittedName>
        <fullName evidence="1">Uncharacterized protein</fullName>
    </submittedName>
</protein>
<comment type="caution">
    <text evidence="1">The sequence shown here is derived from an EMBL/GenBank/DDBJ whole genome shotgun (WGS) entry which is preliminary data.</text>
</comment>
<dbReference type="PANTHER" id="PTHR21310">
    <property type="entry name" value="AMINOGLYCOSIDE PHOSPHOTRANSFERASE-RELATED-RELATED"/>
    <property type="match status" value="1"/>
</dbReference>
<dbReference type="InterPro" id="IPR051678">
    <property type="entry name" value="AGP_Transferase"/>
</dbReference>
<dbReference type="InterPro" id="IPR011009">
    <property type="entry name" value="Kinase-like_dom_sf"/>
</dbReference>
<keyword evidence="2" id="KW-1185">Reference proteome</keyword>
<dbReference type="PANTHER" id="PTHR21310:SF15">
    <property type="entry name" value="AMINOGLYCOSIDE PHOSPHOTRANSFERASE DOMAIN-CONTAINING PROTEIN"/>
    <property type="match status" value="1"/>
</dbReference>
<dbReference type="Proteomes" id="UP000237481">
    <property type="component" value="Unassembled WGS sequence"/>
</dbReference>
<dbReference type="STRING" id="94208.A0A2S4L1N4"/>
<accession>A0A2S4L1N4</accession>
<proteinExistence type="predicted"/>
<dbReference type="EMBL" id="PKSG01000334">
    <property type="protein sequence ID" value="POR36335.1"/>
    <property type="molecule type" value="Genomic_DNA"/>
</dbReference>
<organism evidence="1 2">
    <name type="scientific">Tolypocladium paradoxum</name>
    <dbReference type="NCBI Taxonomy" id="94208"/>
    <lineage>
        <taxon>Eukaryota</taxon>
        <taxon>Fungi</taxon>
        <taxon>Dikarya</taxon>
        <taxon>Ascomycota</taxon>
        <taxon>Pezizomycotina</taxon>
        <taxon>Sordariomycetes</taxon>
        <taxon>Hypocreomycetidae</taxon>
        <taxon>Hypocreales</taxon>
        <taxon>Ophiocordycipitaceae</taxon>
        <taxon>Tolypocladium</taxon>
    </lineage>
</organism>
<evidence type="ECO:0000313" key="2">
    <source>
        <dbReference type="Proteomes" id="UP000237481"/>
    </source>
</evidence>
<dbReference type="Gene3D" id="3.90.1200.10">
    <property type="match status" value="1"/>
</dbReference>
<dbReference type="AlphaFoldDB" id="A0A2S4L1N4"/>